<comment type="caution">
    <text evidence="2">The sequence shown here is derived from an EMBL/GenBank/DDBJ whole genome shotgun (WGS) entry which is preliminary data.</text>
</comment>
<dbReference type="OrthoDB" id="9994419at2759"/>
<sequence>MKTTLAELCPDIWQQIFEYFDPIELFYSLVHVAIAADEVLFAKAHHLRLQRLVIDPYVKILPKELPLDRIVSLELRQDFYLDITEECLNVRSLKLRGQPTWVVSMLRKVSSTSIKLDELVLIVPGIRYLYVLLECATSLLSLHRLSIHANEWEEKILKRSLSARPSKIEYFRLDTCSPMTWVELSCMLSILFNVRSLDITLLGDSKDSYFCFTFPKLCYICLRLIEISFETVIQIVKATPSLTKLKLNGFVQTDGFVINHNWLKLFEYCFSLNTIIVNLSLEKGTDYFCIHTSQTSLREINLRLTCIEDDYDYYSDGRNQQRWWALSGIINK</sequence>
<dbReference type="EMBL" id="CAJNOR010000454">
    <property type="protein sequence ID" value="CAF0919504.1"/>
    <property type="molecule type" value="Genomic_DNA"/>
</dbReference>
<evidence type="ECO:0000313" key="2">
    <source>
        <dbReference type="EMBL" id="CAF1311346.1"/>
    </source>
</evidence>
<organism evidence="2 4">
    <name type="scientific">Adineta ricciae</name>
    <name type="common">Rotifer</name>
    <dbReference type="NCBI Taxonomy" id="249248"/>
    <lineage>
        <taxon>Eukaryota</taxon>
        <taxon>Metazoa</taxon>
        <taxon>Spiralia</taxon>
        <taxon>Gnathifera</taxon>
        <taxon>Rotifera</taxon>
        <taxon>Eurotatoria</taxon>
        <taxon>Bdelloidea</taxon>
        <taxon>Adinetida</taxon>
        <taxon>Adinetidae</taxon>
        <taxon>Adineta</taxon>
    </lineage>
</organism>
<dbReference type="SUPFAM" id="SSF52047">
    <property type="entry name" value="RNI-like"/>
    <property type="match status" value="1"/>
</dbReference>
<dbReference type="InterPro" id="IPR032675">
    <property type="entry name" value="LRR_dom_sf"/>
</dbReference>
<proteinExistence type="predicted"/>
<dbReference type="Proteomes" id="UP000663852">
    <property type="component" value="Unassembled WGS sequence"/>
</dbReference>
<protein>
    <submittedName>
        <fullName evidence="2">Uncharacterized protein</fullName>
    </submittedName>
</protein>
<gene>
    <name evidence="2" type="ORF">EDS130_LOCUS31161</name>
    <name evidence="1" type="ORF">XAT740_LOCUS8958</name>
</gene>
<name>A0A815EVK4_ADIRI</name>
<dbReference type="Gene3D" id="3.80.10.10">
    <property type="entry name" value="Ribonuclease Inhibitor"/>
    <property type="match status" value="1"/>
</dbReference>
<reference evidence="2" key="1">
    <citation type="submission" date="2021-02" db="EMBL/GenBank/DDBJ databases">
        <authorList>
            <person name="Nowell W R."/>
        </authorList>
    </citation>
    <scope>NUCLEOTIDE SEQUENCE</scope>
</reference>
<keyword evidence="3" id="KW-1185">Reference proteome</keyword>
<evidence type="ECO:0000313" key="3">
    <source>
        <dbReference type="Proteomes" id="UP000663828"/>
    </source>
</evidence>
<evidence type="ECO:0000313" key="1">
    <source>
        <dbReference type="EMBL" id="CAF0919504.1"/>
    </source>
</evidence>
<dbReference type="AlphaFoldDB" id="A0A815EVK4"/>
<dbReference type="EMBL" id="CAJNOJ010000225">
    <property type="protein sequence ID" value="CAF1311346.1"/>
    <property type="molecule type" value="Genomic_DNA"/>
</dbReference>
<accession>A0A815EVK4</accession>
<evidence type="ECO:0000313" key="4">
    <source>
        <dbReference type="Proteomes" id="UP000663852"/>
    </source>
</evidence>
<dbReference type="Proteomes" id="UP000663828">
    <property type="component" value="Unassembled WGS sequence"/>
</dbReference>